<dbReference type="OMA" id="TQDYFNG"/>
<dbReference type="AlphaFoldDB" id="B5DHJ5"/>
<keyword evidence="1" id="KW-1185">Reference proteome</keyword>
<dbReference type="HOGENOM" id="CLU_2361949_0_0_1"/>
<accession>A0A6I8UX05</accession>
<dbReference type="InParanoid" id="B5DHJ5"/>
<accession>B5DHJ5</accession>
<gene>
    <name evidence="2" type="primary">LOC6903491</name>
</gene>
<reference evidence="2" key="1">
    <citation type="submission" date="2025-08" db="UniProtKB">
        <authorList>
            <consortium name="RefSeq"/>
        </authorList>
    </citation>
    <scope>IDENTIFICATION</scope>
    <source>
        <strain evidence="2">MV-25-SWS-2005</strain>
        <tissue evidence="2">Whole body</tissue>
    </source>
</reference>
<dbReference type="Bgee" id="FBgn0246612">
    <property type="expression patterns" value="Expressed in male reproductive system and 1 other cell type or tissue"/>
</dbReference>
<evidence type="ECO:0000313" key="2">
    <source>
        <dbReference type="RefSeq" id="XP_002132370.1"/>
    </source>
</evidence>
<dbReference type="KEGG" id="dpo:6903491"/>
<sequence length="96" mass="10579">MKYFLSIIFGALSLTSAQYFGEDGIYGAAPNGPYGQQRPQQQQQAQTQDYFNGGFGYGYGPAFAAGLNQLQMQQQQQQLQQQQLDPYFYGGGPYGG</sequence>
<dbReference type="RefSeq" id="XP_002132370.1">
    <property type="nucleotide sequence ID" value="XM_002132334.3"/>
</dbReference>
<dbReference type="Proteomes" id="UP000001819">
    <property type="component" value="Chromosome 4"/>
</dbReference>
<protein>
    <submittedName>
        <fullName evidence="2">Forkhead box protein O-like</fullName>
    </submittedName>
</protein>
<dbReference type="GeneID" id="6903491"/>
<name>B5DHJ5_DROPS</name>
<proteinExistence type="predicted"/>
<evidence type="ECO:0000313" key="1">
    <source>
        <dbReference type="Proteomes" id="UP000001819"/>
    </source>
</evidence>
<organism evidence="1 2">
    <name type="scientific">Drosophila pseudoobscura pseudoobscura</name>
    <name type="common">Fruit fly</name>
    <dbReference type="NCBI Taxonomy" id="46245"/>
    <lineage>
        <taxon>Eukaryota</taxon>
        <taxon>Metazoa</taxon>
        <taxon>Ecdysozoa</taxon>
        <taxon>Arthropoda</taxon>
        <taxon>Hexapoda</taxon>
        <taxon>Insecta</taxon>
        <taxon>Pterygota</taxon>
        <taxon>Neoptera</taxon>
        <taxon>Endopterygota</taxon>
        <taxon>Diptera</taxon>
        <taxon>Brachycera</taxon>
        <taxon>Muscomorpha</taxon>
        <taxon>Ephydroidea</taxon>
        <taxon>Drosophilidae</taxon>
        <taxon>Drosophila</taxon>
        <taxon>Sophophora</taxon>
    </lineage>
</organism>